<dbReference type="EMBL" id="GAMC01006247">
    <property type="protein sequence ID" value="JAC00309.1"/>
    <property type="molecule type" value="mRNA"/>
</dbReference>
<name>W8BTK9_CERCA</name>
<keyword evidence="2" id="KW-1133">Transmembrane helix</keyword>
<keyword evidence="2" id="KW-0812">Transmembrane</keyword>
<proteinExistence type="evidence at transcript level"/>
<evidence type="ECO:0000313" key="3">
    <source>
        <dbReference type="EMBL" id="JAC00309.1"/>
    </source>
</evidence>
<keyword evidence="2" id="KW-0472">Membrane</keyword>
<feature type="transmembrane region" description="Helical" evidence="2">
    <location>
        <begin position="157"/>
        <end position="177"/>
    </location>
</feature>
<accession>W8BTK9</accession>
<feature type="transmembrane region" description="Helical" evidence="2">
    <location>
        <begin position="116"/>
        <end position="136"/>
    </location>
</feature>
<dbReference type="AlphaFoldDB" id="W8BTK9"/>
<feature type="compositionally biased region" description="Basic and acidic residues" evidence="1">
    <location>
        <begin position="85"/>
        <end position="97"/>
    </location>
</feature>
<organism evidence="3">
    <name type="scientific">Ceratitis capitata</name>
    <name type="common">Mediterranean fruit fly</name>
    <name type="synonym">Tephritis capitata</name>
    <dbReference type="NCBI Taxonomy" id="7213"/>
    <lineage>
        <taxon>Eukaryota</taxon>
        <taxon>Metazoa</taxon>
        <taxon>Ecdysozoa</taxon>
        <taxon>Arthropoda</taxon>
        <taxon>Hexapoda</taxon>
        <taxon>Insecta</taxon>
        <taxon>Pterygota</taxon>
        <taxon>Neoptera</taxon>
        <taxon>Endopterygota</taxon>
        <taxon>Diptera</taxon>
        <taxon>Brachycera</taxon>
        <taxon>Muscomorpha</taxon>
        <taxon>Tephritoidea</taxon>
        <taxon>Tephritidae</taxon>
        <taxon>Ceratitis</taxon>
        <taxon>Ceratitis</taxon>
    </lineage>
</organism>
<reference evidence="3" key="2">
    <citation type="journal article" date="2014" name="BMC Genomics">
        <title>A genomic perspective to assessing quality of mass-reared SIT flies used in Mediterranean fruit fly (Ceratitis capitata) eradication in California.</title>
        <authorList>
            <person name="Calla B."/>
            <person name="Hall B."/>
            <person name="Hou S."/>
            <person name="Geib S.M."/>
        </authorList>
    </citation>
    <scope>NUCLEOTIDE SEQUENCE</scope>
</reference>
<protein>
    <submittedName>
        <fullName evidence="3">Uncharacterized protein</fullName>
    </submittedName>
</protein>
<evidence type="ECO:0000256" key="2">
    <source>
        <dbReference type="SAM" id="Phobius"/>
    </source>
</evidence>
<feature type="region of interest" description="Disordered" evidence="1">
    <location>
        <begin position="78"/>
        <end position="99"/>
    </location>
</feature>
<dbReference type="OrthoDB" id="8019085at2759"/>
<evidence type="ECO:0000256" key="1">
    <source>
        <dbReference type="SAM" id="MobiDB-lite"/>
    </source>
</evidence>
<sequence length="192" mass="21829">MSYTKNRQELKCKFLSCPCQKCVSERADRLAAGLNPALCDVPPERPACKYTQMQENKDCCKPHSSTCTIGPRYRRKYRGPARQQRKADTDEVKKNTSDDCNSGKGCCNLYGNFTAFMIHVISFMAFTLVALLLFWLKMSKWTYTLCIETYHSNRKTQMLVGSMIALLLLAISCTYLTTDSESTEESSRTHVV</sequence>
<reference evidence="3" key="1">
    <citation type="submission" date="2013-07" db="EMBL/GenBank/DDBJ databases">
        <authorList>
            <person name="Geib S."/>
        </authorList>
    </citation>
    <scope>NUCLEOTIDE SEQUENCE</scope>
</reference>